<feature type="compositionally biased region" description="Polar residues" evidence="2">
    <location>
        <begin position="386"/>
        <end position="411"/>
    </location>
</feature>
<feature type="domain" description="PH" evidence="3">
    <location>
        <begin position="589"/>
        <end position="701"/>
    </location>
</feature>
<dbReference type="Proteomes" id="UP000245768">
    <property type="component" value="Unassembled WGS sequence"/>
</dbReference>
<organism evidence="6 7">
    <name type="scientific">Acaromyces ingoldii</name>
    <dbReference type="NCBI Taxonomy" id="215250"/>
    <lineage>
        <taxon>Eukaryota</taxon>
        <taxon>Fungi</taxon>
        <taxon>Dikarya</taxon>
        <taxon>Basidiomycota</taxon>
        <taxon>Ustilaginomycotina</taxon>
        <taxon>Exobasidiomycetes</taxon>
        <taxon>Exobasidiales</taxon>
        <taxon>Cryptobasidiaceae</taxon>
        <taxon>Acaromyces</taxon>
    </lineage>
</organism>
<dbReference type="PROSITE" id="PS50003">
    <property type="entry name" value="PH_DOMAIN"/>
    <property type="match status" value="1"/>
</dbReference>
<feature type="compositionally biased region" description="Polar residues" evidence="2">
    <location>
        <begin position="203"/>
        <end position="218"/>
    </location>
</feature>
<dbReference type="RefSeq" id="XP_025375387.1">
    <property type="nucleotide sequence ID" value="XM_025522314.1"/>
</dbReference>
<dbReference type="Pfam" id="PF00169">
    <property type="entry name" value="PH"/>
    <property type="match status" value="1"/>
</dbReference>
<feature type="compositionally biased region" description="Low complexity" evidence="2">
    <location>
        <begin position="925"/>
        <end position="945"/>
    </location>
</feature>
<feature type="compositionally biased region" description="Low complexity" evidence="2">
    <location>
        <begin position="1487"/>
        <end position="1504"/>
    </location>
</feature>
<feature type="compositionally biased region" description="Low complexity" evidence="2">
    <location>
        <begin position="171"/>
        <end position="182"/>
    </location>
</feature>
<keyword evidence="7" id="KW-1185">Reference proteome</keyword>
<dbReference type="Pfam" id="PF00620">
    <property type="entry name" value="RhoGAP"/>
    <property type="match status" value="1"/>
</dbReference>
<feature type="compositionally biased region" description="Polar residues" evidence="2">
    <location>
        <begin position="718"/>
        <end position="727"/>
    </location>
</feature>
<feature type="compositionally biased region" description="Basic and acidic residues" evidence="2">
    <location>
        <begin position="7"/>
        <end position="16"/>
    </location>
</feature>
<feature type="compositionally biased region" description="Polar residues" evidence="2">
    <location>
        <begin position="1322"/>
        <end position="1336"/>
    </location>
</feature>
<dbReference type="SUPFAM" id="SSF64268">
    <property type="entry name" value="PX domain"/>
    <property type="match status" value="1"/>
</dbReference>
<evidence type="ECO:0000259" key="5">
    <source>
        <dbReference type="PROSITE" id="PS50238"/>
    </source>
</evidence>
<dbReference type="CDD" id="cd06093">
    <property type="entry name" value="PX_domain"/>
    <property type="match status" value="1"/>
</dbReference>
<dbReference type="SMART" id="SM00324">
    <property type="entry name" value="RhoGAP"/>
    <property type="match status" value="1"/>
</dbReference>
<feature type="compositionally biased region" description="Low complexity" evidence="2">
    <location>
        <begin position="368"/>
        <end position="380"/>
    </location>
</feature>
<dbReference type="PANTHER" id="PTHR23176">
    <property type="entry name" value="RHO/RAC/CDC GTPASE-ACTIVATING PROTEIN"/>
    <property type="match status" value="1"/>
</dbReference>
<dbReference type="Gene3D" id="3.30.1520.10">
    <property type="entry name" value="Phox-like domain"/>
    <property type="match status" value="1"/>
</dbReference>
<feature type="region of interest" description="Disordered" evidence="2">
    <location>
        <begin position="706"/>
        <end position="1029"/>
    </location>
</feature>
<dbReference type="SUPFAM" id="SSF48350">
    <property type="entry name" value="GTPase activation domain, GAP"/>
    <property type="match status" value="1"/>
</dbReference>
<dbReference type="PROSITE" id="PS50238">
    <property type="entry name" value="RHOGAP"/>
    <property type="match status" value="1"/>
</dbReference>
<feature type="compositionally biased region" description="Acidic residues" evidence="2">
    <location>
        <begin position="1370"/>
        <end position="1379"/>
    </location>
</feature>
<sequence>MSSARAEAAERVRANQDEASTTSHASSSRAGITSSSTSNRATLKPLSLADALARAGGDATRALDEVLAERNQLCLEANRLQTENMRIWNLMRRPKRDPNEAQTAASRTSHEGNSPGPGAVAVAGPSSSRGSPLAAPPLSSSRRRGAGELDSASPSSDGLRERGTPDQDLMSQAQSSSSTSSQPVFAQGGGGTAPAPAPAAAASSTDRGTGSATESTLAPTARSVAGAGAAGAAGAAAGAAAAAAAATSTAAADLRSGDLSQQSSIMQQRAAAQLAARAQSEGHGRRMSFESQDYEAIDGSSAAPSDDEAPQSSFSRSDATAAAAAADETIGPRSSVREPSEASTVAPRSLPSSDSPANTIQRPPPRSQHQQQQQQQQQQQPGEVPTSPTRNTFAHHQAGNGSTSSLSNTARTFPPSPMAANFARSARTMSVESLGGSAPRLDASRLANARLSVAGSNLRSNERGREVISFYIAIDVGAVPSKASSSRGGNVSPSHPQSWRVEKLYSDVLALDARLKQKHGKTAAKRIGSAQLPDRTLFKDHAPSKVDQRKAILDAYLQNLLAISLPDKDDLCTFLCTDVVPTKLRDPQAMTKEGFLTKKGQNMGRWVTRLYRLSGNKLDYYESRGGAHLGSIAVTGAQIGRQQRSATAELDENSYRHAFLILEKRPPSSAAEQPQMVRHVLCAESDDERDEWVDILVRTIAELEKETGQTAALPPSSPTKALSQSRPSAAVKNSGMSISTSSSTTLVQPPNPRSPTRARAEDVSHKHSGSQTGSFGRGSEPALMPASSSSAAAARRYGPQSTHQPPSSGGDTVLPSSSAGFGTGTEMGRSFSDSLQYGSNESMLPSSPPQQQIALAQAHQPALISSTSRGQQRKASQDTYVSAIAPGNSHDSRSAHHATSYDTQRPSTPENKGTATMSGGGAPGGSASKGSSSGNNSSGHGSSGPLRPSISGPMNGAPIPTGFKFGGKDEGGASSSSSSTAIATANNGAVSSTGVGTAAAPSSEGNKKRFWQRFAGGGGGSGGSADKNAPPKKVFGVPLAESIAASNISEGLELPSVVYRCIEYLEKRNAASEEGIYRLSGSSAVIKSLKDRFNAQGDVDLLAPTEPMHDPHAVAGLLKTFFRELPSSVLTSELHLDFMRANDILDRKERVNELGQLVSMLPLPNYSVLRTLCSHLIKIIERQDENKMTMRNVGIVFSPTLGIPAGVFALFLTEFDWVFYTDARGEPAPRLIEEDIIPPDNEELGKESFSSHRSQGREGSVDGSEHFADALSQDFHQSSAESTAGAAAPSTPRARSKKGNRTSWIAGNALHAADGQVHDLGTATSSSRHNRNSLSYNEEEADKLLGGPQGRNRLSSHVEEIDQVDLTGDAADDTLEDEAGGGGGGAQQQLQSPVGDEALHATPAAQLHQRQQQEWAAKASFESLQPPSSAMAGVGSGGGTYSYIPSPMASPRYASSTKSARSREPSASQHDHTLQLPGTSYDQYGRPQAWSSASSSVPASPAGSTRSHRSAPRPPMPSQPSPASSAHHYPQQYGGGGNPRSPPPVS</sequence>
<evidence type="ECO:0000259" key="3">
    <source>
        <dbReference type="PROSITE" id="PS50003"/>
    </source>
</evidence>
<feature type="compositionally biased region" description="Basic and acidic residues" evidence="2">
    <location>
        <begin position="1243"/>
        <end position="1264"/>
    </location>
</feature>
<dbReference type="InParanoid" id="A0A316YG49"/>
<feature type="compositionally biased region" description="Polar residues" evidence="2">
    <location>
        <begin position="799"/>
        <end position="820"/>
    </location>
</feature>
<protein>
    <recommendedName>
        <fullName evidence="8">RhoGAP-domain-containing protein</fullName>
    </recommendedName>
</protein>
<name>A0A316YG49_9BASI</name>
<evidence type="ECO:0008006" key="8">
    <source>
        <dbReference type="Google" id="ProtNLM"/>
    </source>
</evidence>
<feature type="compositionally biased region" description="Polar residues" evidence="2">
    <location>
        <begin position="863"/>
        <end position="880"/>
    </location>
</feature>
<keyword evidence="1" id="KW-0343">GTPase activation</keyword>
<feature type="region of interest" description="Disordered" evidence="2">
    <location>
        <begin position="1"/>
        <end position="42"/>
    </location>
</feature>
<dbReference type="GO" id="GO:0035091">
    <property type="term" value="F:phosphatidylinositol binding"/>
    <property type="evidence" value="ECO:0007669"/>
    <property type="project" value="InterPro"/>
</dbReference>
<evidence type="ECO:0000256" key="1">
    <source>
        <dbReference type="ARBA" id="ARBA00022468"/>
    </source>
</evidence>
<dbReference type="SMART" id="SM00233">
    <property type="entry name" value="PH"/>
    <property type="match status" value="1"/>
</dbReference>
<dbReference type="InterPro" id="IPR036871">
    <property type="entry name" value="PX_dom_sf"/>
</dbReference>
<dbReference type="Gene3D" id="1.10.555.10">
    <property type="entry name" value="Rho GTPase activation protein"/>
    <property type="match status" value="1"/>
</dbReference>
<feature type="region of interest" description="Disordered" evidence="2">
    <location>
        <begin position="1276"/>
        <end position="1301"/>
    </location>
</feature>
<feature type="compositionally biased region" description="Low complexity" evidence="2">
    <location>
        <begin position="19"/>
        <end position="38"/>
    </location>
</feature>
<feature type="region of interest" description="Disordered" evidence="2">
    <location>
        <begin position="1320"/>
        <end position="1546"/>
    </location>
</feature>
<feature type="compositionally biased region" description="Low complexity" evidence="2">
    <location>
        <begin position="972"/>
        <end position="989"/>
    </location>
</feature>
<feature type="compositionally biased region" description="Basic and acidic residues" evidence="2">
    <location>
        <begin position="1461"/>
        <end position="1473"/>
    </location>
</feature>
<dbReference type="EMBL" id="KZ819638">
    <property type="protein sequence ID" value="PWN88189.1"/>
    <property type="molecule type" value="Genomic_DNA"/>
</dbReference>
<dbReference type="InterPro" id="IPR008936">
    <property type="entry name" value="Rho_GTPase_activation_prot"/>
</dbReference>
<dbReference type="InterPro" id="IPR000198">
    <property type="entry name" value="RhoGAP_dom"/>
</dbReference>
<evidence type="ECO:0000256" key="2">
    <source>
        <dbReference type="SAM" id="MobiDB-lite"/>
    </source>
</evidence>
<dbReference type="GeneID" id="37044230"/>
<accession>A0A316YG49</accession>
<dbReference type="Pfam" id="PF00787">
    <property type="entry name" value="PX"/>
    <property type="match status" value="1"/>
</dbReference>
<feature type="domain" description="Rho-GAP" evidence="5">
    <location>
        <begin position="1037"/>
        <end position="1244"/>
    </location>
</feature>
<dbReference type="PANTHER" id="PTHR23176:SF129">
    <property type="entry name" value="RHO GTPASE ACTIVATING PROTEIN AT 16F, ISOFORM E-RELATED"/>
    <property type="match status" value="1"/>
</dbReference>
<feature type="domain" description="PX" evidence="4">
    <location>
        <begin position="448"/>
        <end position="582"/>
    </location>
</feature>
<dbReference type="GO" id="GO:0005737">
    <property type="term" value="C:cytoplasm"/>
    <property type="evidence" value="ECO:0007669"/>
    <property type="project" value="TreeGrafter"/>
</dbReference>
<feature type="compositionally biased region" description="Low complexity" evidence="2">
    <location>
        <begin position="123"/>
        <end position="140"/>
    </location>
</feature>
<feature type="compositionally biased region" description="Polar residues" evidence="2">
    <location>
        <begin position="350"/>
        <end position="361"/>
    </location>
</feature>
<evidence type="ECO:0000313" key="6">
    <source>
        <dbReference type="EMBL" id="PWN88189.1"/>
    </source>
</evidence>
<feature type="compositionally biased region" description="Polar residues" evidence="2">
    <location>
        <begin position="900"/>
        <end position="917"/>
    </location>
</feature>
<dbReference type="PROSITE" id="PS50195">
    <property type="entry name" value="PX"/>
    <property type="match status" value="1"/>
</dbReference>
<feature type="compositionally biased region" description="Low complexity" evidence="2">
    <location>
        <begin position="267"/>
        <end position="279"/>
    </location>
</feature>
<dbReference type="InterPro" id="IPR001683">
    <property type="entry name" value="PX_dom"/>
</dbReference>
<dbReference type="GO" id="GO:0005096">
    <property type="term" value="F:GTPase activator activity"/>
    <property type="evidence" value="ECO:0007669"/>
    <property type="project" value="UniProtKB-KW"/>
</dbReference>
<dbReference type="InterPro" id="IPR050729">
    <property type="entry name" value="Rho-GAP"/>
</dbReference>
<dbReference type="Gene3D" id="2.30.29.30">
    <property type="entry name" value="Pleckstrin-homology domain (PH domain)/Phosphotyrosine-binding domain (PTB)"/>
    <property type="match status" value="1"/>
</dbReference>
<evidence type="ECO:0000259" key="4">
    <source>
        <dbReference type="PROSITE" id="PS50195"/>
    </source>
</evidence>
<dbReference type="STRING" id="215250.A0A316YG49"/>
<proteinExistence type="predicted"/>
<feature type="region of interest" description="Disordered" evidence="2">
    <location>
        <begin position="90"/>
        <end position="418"/>
    </location>
</feature>
<gene>
    <name evidence="6" type="ORF">FA10DRAFT_268403</name>
</gene>
<reference evidence="6 7" key="1">
    <citation type="journal article" date="2018" name="Mol. Biol. Evol.">
        <title>Broad Genomic Sampling Reveals a Smut Pathogenic Ancestry of the Fungal Clade Ustilaginomycotina.</title>
        <authorList>
            <person name="Kijpornyongpan T."/>
            <person name="Mondo S.J."/>
            <person name="Barry K."/>
            <person name="Sandor L."/>
            <person name="Lee J."/>
            <person name="Lipzen A."/>
            <person name="Pangilinan J."/>
            <person name="LaButti K."/>
            <person name="Hainaut M."/>
            <person name="Henrissat B."/>
            <person name="Grigoriev I.V."/>
            <person name="Spatafora J.W."/>
            <person name="Aime M.C."/>
        </authorList>
    </citation>
    <scope>NUCLEOTIDE SEQUENCE [LARGE SCALE GENOMIC DNA]</scope>
    <source>
        <strain evidence="6 7">MCA 4198</strain>
    </source>
</reference>
<dbReference type="OrthoDB" id="185175at2759"/>
<feature type="compositionally biased region" description="Low complexity" evidence="2">
    <location>
        <begin position="225"/>
        <end position="252"/>
    </location>
</feature>
<dbReference type="GO" id="GO:0007165">
    <property type="term" value="P:signal transduction"/>
    <property type="evidence" value="ECO:0007669"/>
    <property type="project" value="InterPro"/>
</dbReference>
<dbReference type="InterPro" id="IPR001849">
    <property type="entry name" value="PH_domain"/>
</dbReference>
<dbReference type="InterPro" id="IPR011993">
    <property type="entry name" value="PH-like_dom_sf"/>
</dbReference>
<feature type="compositionally biased region" description="Polar residues" evidence="2">
    <location>
        <begin position="831"/>
        <end position="854"/>
    </location>
</feature>
<evidence type="ECO:0000313" key="7">
    <source>
        <dbReference type="Proteomes" id="UP000245768"/>
    </source>
</evidence>
<feature type="region of interest" description="Disordered" evidence="2">
    <location>
        <begin position="1230"/>
        <end position="1264"/>
    </location>
</feature>
<dbReference type="SUPFAM" id="SSF50729">
    <property type="entry name" value="PH domain-like"/>
    <property type="match status" value="1"/>
</dbReference>